<dbReference type="SUPFAM" id="SSF48726">
    <property type="entry name" value="Immunoglobulin"/>
    <property type="match status" value="2"/>
</dbReference>
<dbReference type="GO" id="GO:0150077">
    <property type="term" value="P:regulation of neuroinflammatory response"/>
    <property type="evidence" value="ECO:0007669"/>
    <property type="project" value="InterPro"/>
</dbReference>
<dbReference type="RefSeq" id="XP_038862500.1">
    <property type="nucleotide sequence ID" value="XM_039006572.1"/>
</dbReference>
<dbReference type="InterPro" id="IPR003599">
    <property type="entry name" value="Ig_sub"/>
</dbReference>
<dbReference type="Pfam" id="PF07686">
    <property type="entry name" value="V-set"/>
    <property type="match status" value="1"/>
</dbReference>
<dbReference type="InterPro" id="IPR043128">
    <property type="entry name" value="Rev_trsase/Diguanyl_cyclase"/>
</dbReference>
<dbReference type="Gene3D" id="3.10.10.10">
    <property type="entry name" value="HIV Type 1 Reverse Transcriptase, subunit A, domain 1"/>
    <property type="match status" value="1"/>
</dbReference>
<dbReference type="InterPro" id="IPR036179">
    <property type="entry name" value="Ig-like_dom_sf"/>
</dbReference>
<gene>
    <name evidence="14" type="primary">LOC120058097</name>
</gene>
<evidence type="ECO:0000256" key="5">
    <source>
        <dbReference type="ARBA" id="ARBA00022692"/>
    </source>
</evidence>
<dbReference type="InterPro" id="IPR040012">
    <property type="entry name" value="CD200R"/>
</dbReference>
<dbReference type="InterPro" id="IPR000477">
    <property type="entry name" value="RT_dom"/>
</dbReference>
<comment type="subcellular location">
    <subcellularLocation>
        <location evidence="1">Membrane</location>
        <topology evidence="1">Single-pass membrane protein</topology>
    </subcellularLocation>
</comment>
<evidence type="ECO:0000313" key="13">
    <source>
        <dbReference type="Proteomes" id="UP000808372"/>
    </source>
</evidence>
<evidence type="ECO:0000256" key="8">
    <source>
        <dbReference type="ARBA" id="ARBA00023157"/>
    </source>
</evidence>
<dbReference type="PANTHER" id="PTHR21462">
    <property type="entry name" value="CELL SURFACE GLYCOPROTEIN OX2 RECEPTOR PRECURSOR"/>
    <property type="match status" value="1"/>
</dbReference>
<dbReference type="Pfam" id="PF00078">
    <property type="entry name" value="RVT_1"/>
    <property type="match status" value="1"/>
</dbReference>
<evidence type="ECO:0000256" key="1">
    <source>
        <dbReference type="ARBA" id="ARBA00004167"/>
    </source>
</evidence>
<evidence type="ECO:0000256" key="4">
    <source>
        <dbReference type="ARBA" id="ARBA00012180"/>
    </source>
</evidence>
<dbReference type="Gene3D" id="2.60.40.10">
    <property type="entry name" value="Immunoglobulins"/>
    <property type="match status" value="2"/>
</dbReference>
<evidence type="ECO:0000313" key="14">
    <source>
        <dbReference type="RefSeq" id="XP_038862500.1"/>
    </source>
</evidence>
<dbReference type="PANTHER" id="PTHR21462:SF2">
    <property type="entry name" value="CELL SURFACE GLYCOPROTEIN CD200 RECEPTOR 2"/>
    <property type="match status" value="1"/>
</dbReference>
<feature type="transmembrane region" description="Helical" evidence="11">
    <location>
        <begin position="497"/>
        <end position="519"/>
    </location>
</feature>
<dbReference type="AlphaFoldDB" id="A0A8U1ES29"/>
<evidence type="ECO:0000256" key="11">
    <source>
        <dbReference type="SAM" id="Phobius"/>
    </source>
</evidence>
<dbReference type="SMART" id="SM00409">
    <property type="entry name" value="IG"/>
    <property type="match status" value="2"/>
</dbReference>
<dbReference type="EC" id="3.1.26.4" evidence="4"/>
<keyword evidence="13" id="KW-1185">Reference proteome</keyword>
<reference evidence="14" key="1">
    <citation type="submission" date="2025-08" db="UniProtKB">
        <authorList>
            <consortium name="RefSeq"/>
        </authorList>
    </citation>
    <scope>IDENTIFICATION</scope>
    <source>
        <tissue evidence="14">White muscle</tissue>
    </source>
</reference>
<comment type="similarity">
    <text evidence="3">Belongs to the beta type-B retroviral polymerase family. HERV class-II K(HML-2) pol subfamily.</text>
</comment>
<dbReference type="KEGG" id="snh:120058097"/>
<keyword evidence="6 11" id="KW-1133">Transmembrane helix</keyword>
<dbReference type="GO" id="GO:0004523">
    <property type="term" value="F:RNA-DNA hybrid ribonuclease activity"/>
    <property type="evidence" value="ECO:0007669"/>
    <property type="project" value="UniProtKB-EC"/>
</dbReference>
<dbReference type="InterPro" id="IPR013106">
    <property type="entry name" value="Ig_V-set"/>
</dbReference>
<sequence length="567" mass="64137">MEKKWVVSTRELLFDPLQDPMYKTSISFGRYEDIRRYLRLDDKRTRVFRGNGPPGSLLQEPLPTTTHLSAFEPLLRATVFSKLDLRNTYHLVRIWEWEEWKTAFKTASAHYENLSIPCDLTNAPVVFQALVNDIVCDMLNRFVFVYLTDILILSRSAQEHVLHVRQVLQRLLENQSNVQSERLNQDLETTLRCLVSANRTTWSQQLVWIEYACNILPCSAMVREETGVTPVWEIVRKRDVQRRKGDRGGTSSIVLMSTALLSGVIERTTTEMGNTWIIGVISLLAVSATWSLETVARSEHFHLGHEVILTCCNKTWSEMIYTIWKIDRGGTVCQISSGVNDQPLDSCNDGKVMLNTTSGESYLHIPEFSISDEGFYYCESVYRGGSNSANIKVSVIAPPTVSASLEWEDRRRVAVCLAEGGKPAASISWRNRWNSTSTIASTIETKQNQDGSYSVERRLVLPDVIPMGNLTCDVRHPSWVEVHTVTLQIPEGASIPWLHVIISVVTISVIMATLGGLYFTRKHLCRISPATPSESKAPQDYVEEVEPYASYVQRVNSIYNSSADLFT</sequence>
<comment type="similarity">
    <text evidence="2">Belongs to the CD200R family.</text>
</comment>
<dbReference type="PROSITE" id="PS50835">
    <property type="entry name" value="IG_LIKE"/>
    <property type="match status" value="2"/>
</dbReference>
<name>A0A8U1ES29_SALNM</name>
<keyword evidence="9" id="KW-0675">Receptor</keyword>
<dbReference type="GeneID" id="120058097"/>
<dbReference type="Proteomes" id="UP000808372">
    <property type="component" value="Chromosome 13"/>
</dbReference>
<dbReference type="GO" id="GO:0016020">
    <property type="term" value="C:membrane"/>
    <property type="evidence" value="ECO:0007669"/>
    <property type="project" value="UniProtKB-SubCell"/>
</dbReference>
<evidence type="ECO:0000256" key="3">
    <source>
        <dbReference type="ARBA" id="ARBA00010879"/>
    </source>
</evidence>
<keyword evidence="10" id="KW-0325">Glycoprotein</keyword>
<accession>A0A8U1ES29</accession>
<organism evidence="13 14">
    <name type="scientific">Salvelinus namaycush</name>
    <name type="common">Lake trout</name>
    <name type="synonym">Salmo namaycush</name>
    <dbReference type="NCBI Taxonomy" id="8040"/>
    <lineage>
        <taxon>Eukaryota</taxon>
        <taxon>Metazoa</taxon>
        <taxon>Chordata</taxon>
        <taxon>Craniata</taxon>
        <taxon>Vertebrata</taxon>
        <taxon>Euteleostomi</taxon>
        <taxon>Actinopterygii</taxon>
        <taxon>Neopterygii</taxon>
        <taxon>Teleostei</taxon>
        <taxon>Protacanthopterygii</taxon>
        <taxon>Salmoniformes</taxon>
        <taxon>Salmonidae</taxon>
        <taxon>Salmoninae</taxon>
        <taxon>Salvelinus</taxon>
    </lineage>
</organism>
<feature type="domain" description="Ig-like" evidence="12">
    <location>
        <begin position="304"/>
        <end position="394"/>
    </location>
</feature>
<evidence type="ECO:0000256" key="10">
    <source>
        <dbReference type="ARBA" id="ARBA00023180"/>
    </source>
</evidence>
<evidence type="ECO:0000259" key="12">
    <source>
        <dbReference type="PROSITE" id="PS50835"/>
    </source>
</evidence>
<dbReference type="InterPro" id="IPR007110">
    <property type="entry name" value="Ig-like_dom"/>
</dbReference>
<dbReference type="Pfam" id="PF08205">
    <property type="entry name" value="C2-set_2"/>
    <property type="match status" value="1"/>
</dbReference>
<keyword evidence="5 11" id="KW-0812">Transmembrane</keyword>
<dbReference type="Gene3D" id="3.30.70.270">
    <property type="match status" value="1"/>
</dbReference>
<dbReference type="GO" id="GO:0009986">
    <property type="term" value="C:cell surface"/>
    <property type="evidence" value="ECO:0007669"/>
    <property type="project" value="UniProtKB-ARBA"/>
</dbReference>
<dbReference type="SUPFAM" id="SSF56672">
    <property type="entry name" value="DNA/RNA polymerases"/>
    <property type="match status" value="1"/>
</dbReference>
<evidence type="ECO:0000256" key="9">
    <source>
        <dbReference type="ARBA" id="ARBA00023170"/>
    </source>
</evidence>
<dbReference type="CDD" id="cd01647">
    <property type="entry name" value="RT_LTR"/>
    <property type="match status" value="1"/>
</dbReference>
<evidence type="ECO:0000256" key="2">
    <source>
        <dbReference type="ARBA" id="ARBA00008215"/>
    </source>
</evidence>
<dbReference type="InterPro" id="IPR043502">
    <property type="entry name" value="DNA/RNA_pol_sf"/>
</dbReference>
<dbReference type="GO" id="GO:0038023">
    <property type="term" value="F:signaling receptor activity"/>
    <property type="evidence" value="ECO:0007669"/>
    <property type="project" value="InterPro"/>
</dbReference>
<evidence type="ECO:0000256" key="7">
    <source>
        <dbReference type="ARBA" id="ARBA00023136"/>
    </source>
</evidence>
<protein>
    <recommendedName>
        <fullName evidence="4">ribonuclease H</fullName>
        <ecNumber evidence="4">3.1.26.4</ecNumber>
    </recommendedName>
</protein>
<proteinExistence type="inferred from homology"/>
<evidence type="ECO:0000256" key="6">
    <source>
        <dbReference type="ARBA" id="ARBA00022989"/>
    </source>
</evidence>
<dbReference type="InterPro" id="IPR013162">
    <property type="entry name" value="CD80_C2-set"/>
</dbReference>
<keyword evidence="7 11" id="KW-0472">Membrane</keyword>
<dbReference type="InterPro" id="IPR013783">
    <property type="entry name" value="Ig-like_fold"/>
</dbReference>
<keyword evidence="8" id="KW-1015">Disulfide bond</keyword>
<feature type="domain" description="Ig-like" evidence="12">
    <location>
        <begin position="399"/>
        <end position="488"/>
    </location>
</feature>